<dbReference type="InterPro" id="IPR035437">
    <property type="entry name" value="SNase_OB-fold_sf"/>
</dbReference>
<comment type="caution">
    <text evidence="5">The sequence shown here is derived from an EMBL/GenBank/DDBJ whole genome shotgun (WGS) entry which is preliminary data.</text>
</comment>
<feature type="compositionally biased region" description="Gly residues" evidence="2">
    <location>
        <begin position="25"/>
        <end position="77"/>
    </location>
</feature>
<feature type="domain" description="Tudor" evidence="4">
    <location>
        <begin position="207"/>
        <end position="268"/>
    </location>
</feature>
<dbReference type="SUPFAM" id="SSF63748">
    <property type="entry name" value="Tudor/PWWP/MBT"/>
    <property type="match status" value="3"/>
</dbReference>
<gene>
    <name evidence="5" type="primary">tdrd1_4</name>
    <name evidence="5" type="ORF">FJT64_000377</name>
</gene>
<dbReference type="OrthoDB" id="6359713at2759"/>
<dbReference type="PANTHER" id="PTHR22948:SF29">
    <property type="entry name" value="FI02030P-RELATED"/>
    <property type="match status" value="1"/>
</dbReference>
<dbReference type="GO" id="GO:0005737">
    <property type="term" value="C:cytoplasm"/>
    <property type="evidence" value="ECO:0007669"/>
    <property type="project" value="UniProtKB-ARBA"/>
</dbReference>
<evidence type="ECO:0000256" key="2">
    <source>
        <dbReference type="SAM" id="MobiDB-lite"/>
    </source>
</evidence>
<organism evidence="5 6">
    <name type="scientific">Amphibalanus amphitrite</name>
    <name type="common">Striped barnacle</name>
    <name type="synonym">Balanus amphitrite</name>
    <dbReference type="NCBI Taxonomy" id="1232801"/>
    <lineage>
        <taxon>Eukaryota</taxon>
        <taxon>Metazoa</taxon>
        <taxon>Ecdysozoa</taxon>
        <taxon>Arthropoda</taxon>
        <taxon>Crustacea</taxon>
        <taxon>Multicrustacea</taxon>
        <taxon>Cirripedia</taxon>
        <taxon>Thoracica</taxon>
        <taxon>Thoracicalcarea</taxon>
        <taxon>Balanomorpha</taxon>
        <taxon>Balanoidea</taxon>
        <taxon>Balanidae</taxon>
        <taxon>Amphibalaninae</taxon>
        <taxon>Amphibalanus</taxon>
    </lineage>
</organism>
<keyword evidence="1" id="KW-0479">Metal-binding</keyword>
<dbReference type="AlphaFoldDB" id="A0A6A4WAV5"/>
<dbReference type="Gene3D" id="2.30.30.140">
    <property type="match status" value="2"/>
</dbReference>
<evidence type="ECO:0000313" key="5">
    <source>
        <dbReference type="EMBL" id="KAF0299021.1"/>
    </source>
</evidence>
<feature type="region of interest" description="Disordered" evidence="2">
    <location>
        <begin position="400"/>
        <end position="446"/>
    </location>
</feature>
<keyword evidence="6" id="KW-1185">Reference proteome</keyword>
<dbReference type="Gene3D" id="2.40.50.90">
    <property type="match status" value="2"/>
</dbReference>
<evidence type="ECO:0000256" key="1">
    <source>
        <dbReference type="PROSITE-ProRule" id="PRU00723"/>
    </source>
</evidence>
<protein>
    <submittedName>
        <fullName evidence="5">Tudor domain-containing protein 1</fullName>
    </submittedName>
</protein>
<accession>A0A6A4WAV5</accession>
<feature type="domain" description="C3H1-type" evidence="3">
    <location>
        <begin position="742"/>
        <end position="770"/>
    </location>
</feature>
<dbReference type="InterPro" id="IPR000571">
    <property type="entry name" value="Znf_CCCH"/>
</dbReference>
<evidence type="ECO:0000259" key="4">
    <source>
        <dbReference type="PROSITE" id="PS50304"/>
    </source>
</evidence>
<proteinExistence type="predicted"/>
<feature type="compositionally biased region" description="Basic and acidic residues" evidence="2">
    <location>
        <begin position="92"/>
        <end position="103"/>
    </location>
</feature>
<dbReference type="GO" id="GO:0008270">
    <property type="term" value="F:zinc ion binding"/>
    <property type="evidence" value="ECO:0007669"/>
    <property type="project" value="UniProtKB-KW"/>
</dbReference>
<dbReference type="Proteomes" id="UP000440578">
    <property type="component" value="Unassembled WGS sequence"/>
</dbReference>
<keyword evidence="1" id="KW-0863">Zinc-finger</keyword>
<dbReference type="Pfam" id="PF00567">
    <property type="entry name" value="TUDOR"/>
    <property type="match status" value="3"/>
</dbReference>
<dbReference type="InterPro" id="IPR002999">
    <property type="entry name" value="Tudor"/>
</dbReference>
<feature type="compositionally biased region" description="Polar residues" evidence="2">
    <location>
        <begin position="79"/>
        <end position="91"/>
    </location>
</feature>
<keyword evidence="1" id="KW-0862">Zinc</keyword>
<sequence>MPARSTTDLNATLESAVSFHTAAAGGGSMAAGGGSMGPGGGSMGPGGGSMGPGGGSMAAGGGSVGPGGGSVGPGGGSVRPQSPVSRGSTTDRPQRTPDPHSDCTRTATLETPSPPPPHKTCPSKISNSEVSSIINRHLLKKSFGPESPKEVVQRPPPLGVETRVVFSFHDEDTGYTYLNLWEDTDSLTKLAGDLTELALHPARMSRLPKQGELVIAAWKGAWYRARVTDVFDKGDMNSMVALQYIDYGNSEHQPVGQLRFLPDKMKEAPAAAYKCKLVNLKVGGESHWPLQRRLLLALADGPECRLRAVLRRSQLPDLYEATLISGVTVGSEPMQVDVVATLNAALLINPAAAATQIESEELQLRPLLVPYRRPAELSPPVSVKPEQPPEEKVLSWLAGQTASGARADRPTPTSRPATARASRDTAELNISFASSESRPSRRHRVRAPPEYSGLQLVWTARPIEQQLVGDGPHNVIVMQFNNPADFYLGVRSEQFDEFEERLFSVYSRLPLHPEQAVRDALLPGSYWVARWERPGEKTRWCRCVVLEERNQKGGKEPASASYPVLWVDYGDTDRLPAVRFRPMTEEFAAEPVFAVHARCAGVYPVDELGAQLDSYSAEAATTFRELLQGTVCLAVPVPSESTTGCQAVLLEAIIDGSDDLMSVTQALLELGVAAMRDPELDPSFAEIEEQLANGHTTTVPSATASQEIAKWDPMGEDFTSPYNRPEEDGEAEVAGLTGRRDPDDPGVCPVYASGRRCWDGIACPKRHVRGGDQEPVTVLIHSANPEPVVVPRIGSTVYVKVSAVLSPDKFYVQLPFGAIPAQEVNSDPTPESCELLRALIPYLIRSPEIYLRTPGTDADWTWTKHWSLCRRRWPRRIRNCGRRHYSAACRPAIGEVLVAPFQSGWQRAMVVDLADEPETDRLSVEVSTESDLLYVVEVFLVDHGVTMACDASELREMKQEFNLLPYQAVSCWLSCVAPASGSHWSPKAISRFVNLVSRPCLLGAVTGRRPDGQLELDLYDEHRHLSEILVRERLAVRVQRAPQPVGRKLLPV</sequence>
<dbReference type="PROSITE" id="PS50304">
    <property type="entry name" value="TUDOR"/>
    <property type="match status" value="1"/>
</dbReference>
<dbReference type="PANTHER" id="PTHR22948">
    <property type="entry name" value="TUDOR DOMAIN CONTAINING PROTEIN"/>
    <property type="match status" value="1"/>
</dbReference>
<dbReference type="InterPro" id="IPR050621">
    <property type="entry name" value="Tudor_domain_containing"/>
</dbReference>
<feature type="zinc finger region" description="C3H1-type" evidence="1">
    <location>
        <begin position="742"/>
        <end position="770"/>
    </location>
</feature>
<dbReference type="SMART" id="SM00333">
    <property type="entry name" value="TUDOR"/>
    <property type="match status" value="2"/>
</dbReference>
<dbReference type="PROSITE" id="PS50103">
    <property type="entry name" value="ZF_C3H1"/>
    <property type="match status" value="1"/>
</dbReference>
<dbReference type="EMBL" id="VIIS01001398">
    <property type="protein sequence ID" value="KAF0299021.1"/>
    <property type="molecule type" value="Genomic_DNA"/>
</dbReference>
<name>A0A6A4WAV5_AMPAM</name>
<feature type="region of interest" description="Disordered" evidence="2">
    <location>
        <begin position="25"/>
        <end position="125"/>
    </location>
</feature>
<evidence type="ECO:0000313" key="6">
    <source>
        <dbReference type="Proteomes" id="UP000440578"/>
    </source>
</evidence>
<evidence type="ECO:0000259" key="3">
    <source>
        <dbReference type="PROSITE" id="PS50103"/>
    </source>
</evidence>
<reference evidence="5 6" key="1">
    <citation type="submission" date="2019-07" db="EMBL/GenBank/DDBJ databases">
        <title>Draft genome assembly of a fouling barnacle, Amphibalanus amphitrite (Darwin, 1854): The first reference genome for Thecostraca.</title>
        <authorList>
            <person name="Kim W."/>
        </authorList>
    </citation>
    <scope>NUCLEOTIDE SEQUENCE [LARGE SCALE GENOMIC DNA]</scope>
    <source>
        <strain evidence="5">SNU_AA5</strain>
        <tissue evidence="5">Soma without cirri and trophi</tissue>
    </source>
</reference>